<proteinExistence type="inferred from homology"/>
<dbReference type="PROSITE" id="PS51257">
    <property type="entry name" value="PROKAR_LIPOPROTEIN"/>
    <property type="match status" value="1"/>
</dbReference>
<gene>
    <name evidence="8" type="ORF">DWX20_02860</name>
</gene>
<organism evidence="8 9">
    <name type="scientific">Solobacterium moorei</name>
    <dbReference type="NCBI Taxonomy" id="102148"/>
    <lineage>
        <taxon>Bacteria</taxon>
        <taxon>Bacillati</taxon>
        <taxon>Bacillota</taxon>
        <taxon>Erysipelotrichia</taxon>
        <taxon>Erysipelotrichales</taxon>
        <taxon>Erysipelotrichaceae</taxon>
        <taxon>Solobacterium</taxon>
    </lineage>
</organism>
<dbReference type="Pfam" id="PF03180">
    <property type="entry name" value="Lipoprotein_9"/>
    <property type="match status" value="1"/>
</dbReference>
<evidence type="ECO:0000256" key="4">
    <source>
        <dbReference type="ARBA" id="ARBA00023139"/>
    </source>
</evidence>
<keyword evidence="3" id="KW-0472">Membrane</keyword>
<accession>A0A412PIM4</accession>
<dbReference type="InterPro" id="IPR004872">
    <property type="entry name" value="Lipoprotein_NlpA"/>
</dbReference>
<name>A0A412PIM4_9FIRM</name>
<evidence type="ECO:0000256" key="3">
    <source>
        <dbReference type="ARBA" id="ARBA00023136"/>
    </source>
</evidence>
<evidence type="ECO:0000256" key="6">
    <source>
        <dbReference type="PIRNR" id="PIRNR002854"/>
    </source>
</evidence>
<reference evidence="8 9" key="1">
    <citation type="submission" date="2018-08" db="EMBL/GenBank/DDBJ databases">
        <title>A genome reference for cultivated species of the human gut microbiota.</title>
        <authorList>
            <person name="Zou Y."/>
            <person name="Xue W."/>
            <person name="Luo G."/>
        </authorList>
    </citation>
    <scope>NUCLEOTIDE SEQUENCE [LARGE SCALE GENOMIC DNA]</scope>
    <source>
        <strain evidence="8 9">AF18-46</strain>
    </source>
</reference>
<sequence length="281" mass="30585">MNKITKIIAVATFALGLTACGTSKKESASTTDNSKLTVIATANPHAVILEEAKSILKEKYNIDLEVTVTDDYFIPNEAVSNGEADANFFQHVPFFDKEKNEKNYKISNVGGIHIEPFGIYSKTIKKASEVKDGSTVVISNSVADNGRILAILAQENLVKLPENADVLNLTIADINNDTNNPKHLKFQEVKPELLATAYENGEGDLVAINGNFAINAGLKPGSDALILEKADKSNPYVNIIACQTGHEKDEKIQALVKVLQSEEIREFIKKNWSDGSVIPAE</sequence>
<keyword evidence="4" id="KW-0564">Palmitate</keyword>
<dbReference type="GO" id="GO:0016020">
    <property type="term" value="C:membrane"/>
    <property type="evidence" value="ECO:0007669"/>
    <property type="project" value="UniProtKB-SubCell"/>
</dbReference>
<keyword evidence="5 6" id="KW-0449">Lipoprotein</keyword>
<dbReference type="Gene3D" id="3.40.190.10">
    <property type="entry name" value="Periplasmic binding protein-like II"/>
    <property type="match status" value="2"/>
</dbReference>
<dbReference type="AlphaFoldDB" id="A0A412PIM4"/>
<protein>
    <recommendedName>
        <fullName evidence="6">Lipoprotein</fullName>
    </recommendedName>
</protein>
<dbReference type="EMBL" id="QRWX01000001">
    <property type="protein sequence ID" value="RGT58004.1"/>
    <property type="molecule type" value="Genomic_DNA"/>
</dbReference>
<dbReference type="RefSeq" id="WP_118764409.1">
    <property type="nucleotide sequence ID" value="NZ_CABJCF010000001.1"/>
</dbReference>
<evidence type="ECO:0000256" key="7">
    <source>
        <dbReference type="PIRSR" id="PIRSR002854-1"/>
    </source>
</evidence>
<comment type="subcellular location">
    <subcellularLocation>
        <location evidence="1">Membrane</location>
        <topology evidence="1">Lipid-anchor</topology>
    </subcellularLocation>
</comment>
<evidence type="ECO:0000313" key="9">
    <source>
        <dbReference type="Proteomes" id="UP000284731"/>
    </source>
</evidence>
<feature type="lipid moiety-binding region" description="S-diacylglycerol cysteine" evidence="7">
    <location>
        <position position="20"/>
    </location>
</feature>
<dbReference type="PANTHER" id="PTHR30429">
    <property type="entry name" value="D-METHIONINE-BINDING LIPOPROTEIN METQ"/>
    <property type="match status" value="1"/>
</dbReference>
<keyword evidence="2" id="KW-0732">Signal</keyword>
<evidence type="ECO:0000313" key="8">
    <source>
        <dbReference type="EMBL" id="RGT58004.1"/>
    </source>
</evidence>
<dbReference type="PANTHER" id="PTHR30429:SF0">
    <property type="entry name" value="METHIONINE-BINDING LIPOPROTEIN METQ"/>
    <property type="match status" value="1"/>
</dbReference>
<comment type="caution">
    <text evidence="8">The sequence shown here is derived from an EMBL/GenBank/DDBJ whole genome shotgun (WGS) entry which is preliminary data.</text>
</comment>
<dbReference type="Proteomes" id="UP000284731">
    <property type="component" value="Unassembled WGS sequence"/>
</dbReference>
<comment type="similarity">
    <text evidence="6">Belongs to the nlpA lipoprotein family.</text>
</comment>
<dbReference type="SUPFAM" id="SSF53850">
    <property type="entry name" value="Periplasmic binding protein-like II"/>
    <property type="match status" value="1"/>
</dbReference>
<evidence type="ECO:0000256" key="1">
    <source>
        <dbReference type="ARBA" id="ARBA00004635"/>
    </source>
</evidence>
<evidence type="ECO:0000256" key="5">
    <source>
        <dbReference type="ARBA" id="ARBA00023288"/>
    </source>
</evidence>
<dbReference type="PIRSF" id="PIRSF002854">
    <property type="entry name" value="MetQ"/>
    <property type="match status" value="1"/>
</dbReference>
<evidence type="ECO:0000256" key="2">
    <source>
        <dbReference type="ARBA" id="ARBA00022729"/>
    </source>
</evidence>